<dbReference type="Gene3D" id="3.40.190.10">
    <property type="entry name" value="Periplasmic binding protein-like II"/>
    <property type="match status" value="2"/>
</dbReference>
<dbReference type="Pfam" id="PF09084">
    <property type="entry name" value="NMT1"/>
    <property type="match status" value="1"/>
</dbReference>
<name>A0ABW4SGE3_9BACL</name>
<evidence type="ECO:0000313" key="2">
    <source>
        <dbReference type="EMBL" id="MFD1928577.1"/>
    </source>
</evidence>
<dbReference type="Proteomes" id="UP001597218">
    <property type="component" value="Unassembled WGS sequence"/>
</dbReference>
<dbReference type="PANTHER" id="PTHR31528:SF3">
    <property type="entry name" value="THIAMINE BIOSYNTHESIS PROTEIN HI_0357-RELATED"/>
    <property type="match status" value="1"/>
</dbReference>
<gene>
    <name evidence="2" type="ORF">ACFSFY_11105</name>
</gene>
<sequence length="336" mass="37464">MRKRSWMVQIIVIALLILLAGCSQKGNSGSAKGNELENLTIMLDWYPNAVHSSIYYAKEKGFFEDEGLNVTIEMPAETNDPLKLAATGKVDLAISYQMQVALSRSENIPVVSLATLVRHSLNGIMFKKESGILSPKDLEYKKVGYASSSISEAVVETMIKADGGDPSKVKMVDVGWNLMPAIATDNVDALTSAYSNHEFVILNKEGHDMVMIPPSEYGVPENYELILVTGEDTLKKKKASFEKFWRALAKGQEAVNENPEEALQVLLDHENDSFPLDKEIEMQSLEVLLPLMYAENLPFGYQEEGSWNGVIDWLFDVGIIQEKFDATEVYKNIMPK</sequence>
<dbReference type="PROSITE" id="PS51257">
    <property type="entry name" value="PROKAR_LIPOPROTEIN"/>
    <property type="match status" value="1"/>
</dbReference>
<keyword evidence="3" id="KW-1185">Reference proteome</keyword>
<proteinExistence type="predicted"/>
<dbReference type="InterPro" id="IPR015168">
    <property type="entry name" value="SsuA/THI5"/>
</dbReference>
<evidence type="ECO:0000259" key="1">
    <source>
        <dbReference type="Pfam" id="PF09084"/>
    </source>
</evidence>
<dbReference type="PANTHER" id="PTHR31528">
    <property type="entry name" value="4-AMINO-5-HYDROXYMETHYL-2-METHYLPYRIMIDINE PHOSPHATE SYNTHASE THI11-RELATED"/>
    <property type="match status" value="1"/>
</dbReference>
<accession>A0ABW4SGE3</accession>
<evidence type="ECO:0000313" key="3">
    <source>
        <dbReference type="Proteomes" id="UP001597218"/>
    </source>
</evidence>
<dbReference type="EMBL" id="JBHUGI010000032">
    <property type="protein sequence ID" value="MFD1928577.1"/>
    <property type="molecule type" value="Genomic_DNA"/>
</dbReference>
<dbReference type="SUPFAM" id="SSF53850">
    <property type="entry name" value="Periplasmic binding protein-like II"/>
    <property type="match status" value="1"/>
</dbReference>
<organism evidence="2 3">
    <name type="scientific">Sporosarcina siberiensis</name>
    <dbReference type="NCBI Taxonomy" id="1365606"/>
    <lineage>
        <taxon>Bacteria</taxon>
        <taxon>Bacillati</taxon>
        <taxon>Bacillota</taxon>
        <taxon>Bacilli</taxon>
        <taxon>Bacillales</taxon>
        <taxon>Caryophanaceae</taxon>
        <taxon>Sporosarcina</taxon>
    </lineage>
</organism>
<dbReference type="InterPro" id="IPR027939">
    <property type="entry name" value="NMT1/THI5"/>
</dbReference>
<comment type="caution">
    <text evidence="2">The sequence shown here is derived from an EMBL/GenBank/DDBJ whole genome shotgun (WGS) entry which is preliminary data.</text>
</comment>
<reference evidence="3" key="1">
    <citation type="journal article" date="2019" name="Int. J. Syst. Evol. Microbiol.">
        <title>The Global Catalogue of Microorganisms (GCM) 10K type strain sequencing project: providing services to taxonomists for standard genome sequencing and annotation.</title>
        <authorList>
            <consortium name="The Broad Institute Genomics Platform"/>
            <consortium name="The Broad Institute Genome Sequencing Center for Infectious Disease"/>
            <person name="Wu L."/>
            <person name="Ma J."/>
        </authorList>
    </citation>
    <scope>NUCLEOTIDE SEQUENCE [LARGE SCALE GENOMIC DNA]</scope>
    <source>
        <strain evidence="3">CGMCC 4.7177</strain>
    </source>
</reference>
<feature type="domain" description="SsuA/THI5-like" evidence="1">
    <location>
        <begin position="48"/>
        <end position="262"/>
    </location>
</feature>
<protein>
    <submittedName>
        <fullName evidence="2">ABC transporter substrate-binding protein</fullName>
    </submittedName>
</protein>